<feature type="compositionally biased region" description="Polar residues" evidence="1">
    <location>
        <begin position="31"/>
        <end position="48"/>
    </location>
</feature>
<sequence length="160" mass="17267">MCRSSHTELICWREKSLRTLLRICGKHSRFSPPTTKQEMGSHSRTVSHLSVDRSDGMKSGPDITGERVLVPPSGESRRSAERAHGTQMKLLQSLLKSGMGLKARALHVAAGGEDVLVGRQLGGATAKVALADEVVVAADDLLVTRHGACRSLCRSARESR</sequence>
<dbReference type="EMBL" id="SRLO01000030">
    <property type="protein sequence ID" value="TNN84012.1"/>
    <property type="molecule type" value="Genomic_DNA"/>
</dbReference>
<name>A0A4Z2J3J9_9TELE</name>
<proteinExistence type="predicted"/>
<accession>A0A4Z2J3J9</accession>
<feature type="region of interest" description="Disordered" evidence="1">
    <location>
        <begin position="30"/>
        <end position="85"/>
    </location>
</feature>
<dbReference type="AlphaFoldDB" id="A0A4Z2J3J9"/>
<reference evidence="2 3" key="1">
    <citation type="submission" date="2019-03" db="EMBL/GenBank/DDBJ databases">
        <title>First draft genome of Liparis tanakae, snailfish: a comprehensive survey of snailfish specific genes.</title>
        <authorList>
            <person name="Kim W."/>
            <person name="Song I."/>
            <person name="Jeong J.-H."/>
            <person name="Kim D."/>
            <person name="Kim S."/>
            <person name="Ryu S."/>
            <person name="Song J.Y."/>
            <person name="Lee S.K."/>
        </authorList>
    </citation>
    <scope>NUCLEOTIDE SEQUENCE [LARGE SCALE GENOMIC DNA]</scope>
    <source>
        <tissue evidence="2">Muscle</tissue>
    </source>
</reference>
<protein>
    <submittedName>
        <fullName evidence="2">Uncharacterized protein</fullName>
    </submittedName>
</protein>
<keyword evidence="3" id="KW-1185">Reference proteome</keyword>
<evidence type="ECO:0000256" key="1">
    <source>
        <dbReference type="SAM" id="MobiDB-lite"/>
    </source>
</evidence>
<feature type="compositionally biased region" description="Basic and acidic residues" evidence="1">
    <location>
        <begin position="75"/>
        <end position="84"/>
    </location>
</feature>
<evidence type="ECO:0000313" key="3">
    <source>
        <dbReference type="Proteomes" id="UP000314294"/>
    </source>
</evidence>
<comment type="caution">
    <text evidence="2">The sequence shown here is derived from an EMBL/GenBank/DDBJ whole genome shotgun (WGS) entry which is preliminary data.</text>
</comment>
<evidence type="ECO:0000313" key="2">
    <source>
        <dbReference type="EMBL" id="TNN84012.1"/>
    </source>
</evidence>
<dbReference type="Proteomes" id="UP000314294">
    <property type="component" value="Unassembled WGS sequence"/>
</dbReference>
<gene>
    <name evidence="2" type="ORF">EYF80_005883</name>
</gene>
<organism evidence="2 3">
    <name type="scientific">Liparis tanakae</name>
    <name type="common">Tanaka's snailfish</name>
    <dbReference type="NCBI Taxonomy" id="230148"/>
    <lineage>
        <taxon>Eukaryota</taxon>
        <taxon>Metazoa</taxon>
        <taxon>Chordata</taxon>
        <taxon>Craniata</taxon>
        <taxon>Vertebrata</taxon>
        <taxon>Euteleostomi</taxon>
        <taxon>Actinopterygii</taxon>
        <taxon>Neopterygii</taxon>
        <taxon>Teleostei</taxon>
        <taxon>Neoteleostei</taxon>
        <taxon>Acanthomorphata</taxon>
        <taxon>Eupercaria</taxon>
        <taxon>Perciformes</taxon>
        <taxon>Cottioidei</taxon>
        <taxon>Cottales</taxon>
        <taxon>Liparidae</taxon>
        <taxon>Liparis</taxon>
    </lineage>
</organism>
<dbReference type="OrthoDB" id="10637411at2759"/>